<sequence length="160" mass="18631">MVGSDNLLYFRTIDLGHLLGKKYGFGKQFPYDIVFGKDVLPRTQTYPRYTANARLVTQDIAYRILCREHRELAERLSNAFDSGYAYVQGKRTFELTYKNSPRLLVVNTPMKIRSKCPTGYETLCWTWNDSEPLNCLGLSPQNRQDTTKRWRPLEKLLGKL</sequence>
<dbReference type="AlphaFoldDB" id="A0A8X6RKC8"/>
<comment type="caution">
    <text evidence="1">The sequence shown here is derived from an EMBL/GenBank/DDBJ whole genome shotgun (WGS) entry which is preliminary data.</text>
</comment>
<dbReference type="EMBL" id="BMAU01021139">
    <property type="protein sequence ID" value="GFX92055.1"/>
    <property type="molecule type" value="Genomic_DNA"/>
</dbReference>
<reference evidence="1" key="1">
    <citation type="submission" date="2020-08" db="EMBL/GenBank/DDBJ databases">
        <title>Multicomponent nature underlies the extraordinary mechanical properties of spider dragline silk.</title>
        <authorList>
            <person name="Kono N."/>
            <person name="Nakamura H."/>
            <person name="Mori M."/>
            <person name="Yoshida Y."/>
            <person name="Ohtoshi R."/>
            <person name="Malay A.D."/>
            <person name="Moran D.A.P."/>
            <person name="Tomita M."/>
            <person name="Numata K."/>
            <person name="Arakawa K."/>
        </authorList>
    </citation>
    <scope>NUCLEOTIDE SEQUENCE</scope>
</reference>
<name>A0A8X6RKC8_TRICX</name>
<organism evidence="1 2">
    <name type="scientific">Trichonephila clavipes</name>
    <name type="common">Golden silk orbweaver</name>
    <name type="synonym">Nephila clavipes</name>
    <dbReference type="NCBI Taxonomy" id="2585209"/>
    <lineage>
        <taxon>Eukaryota</taxon>
        <taxon>Metazoa</taxon>
        <taxon>Ecdysozoa</taxon>
        <taxon>Arthropoda</taxon>
        <taxon>Chelicerata</taxon>
        <taxon>Arachnida</taxon>
        <taxon>Araneae</taxon>
        <taxon>Araneomorphae</taxon>
        <taxon>Entelegynae</taxon>
        <taxon>Araneoidea</taxon>
        <taxon>Nephilidae</taxon>
        <taxon>Trichonephila</taxon>
    </lineage>
</organism>
<proteinExistence type="predicted"/>
<protein>
    <submittedName>
        <fullName evidence="1">Uncharacterized protein</fullName>
    </submittedName>
</protein>
<dbReference type="Proteomes" id="UP000887159">
    <property type="component" value="Unassembled WGS sequence"/>
</dbReference>
<gene>
    <name evidence="1" type="ORF">TNCV_5005191</name>
</gene>
<evidence type="ECO:0000313" key="1">
    <source>
        <dbReference type="EMBL" id="GFX92055.1"/>
    </source>
</evidence>
<keyword evidence="2" id="KW-1185">Reference proteome</keyword>
<accession>A0A8X6RKC8</accession>
<evidence type="ECO:0000313" key="2">
    <source>
        <dbReference type="Proteomes" id="UP000887159"/>
    </source>
</evidence>